<keyword evidence="1" id="KW-0812">Transmembrane</keyword>
<keyword evidence="1" id="KW-1133">Transmembrane helix</keyword>
<protein>
    <submittedName>
        <fullName evidence="2">Uncharacterized protein</fullName>
    </submittedName>
</protein>
<keyword evidence="3" id="KW-1185">Reference proteome</keyword>
<dbReference type="EMBL" id="JAYMYQ010000003">
    <property type="protein sequence ID" value="KAK7345441.1"/>
    <property type="molecule type" value="Genomic_DNA"/>
</dbReference>
<comment type="caution">
    <text evidence="2">The sequence shown here is derived from an EMBL/GenBank/DDBJ whole genome shotgun (WGS) entry which is preliminary data.</text>
</comment>
<organism evidence="2 3">
    <name type="scientific">Canavalia gladiata</name>
    <name type="common">Sword bean</name>
    <name type="synonym">Dolichos gladiatus</name>
    <dbReference type="NCBI Taxonomy" id="3824"/>
    <lineage>
        <taxon>Eukaryota</taxon>
        <taxon>Viridiplantae</taxon>
        <taxon>Streptophyta</taxon>
        <taxon>Embryophyta</taxon>
        <taxon>Tracheophyta</taxon>
        <taxon>Spermatophyta</taxon>
        <taxon>Magnoliopsida</taxon>
        <taxon>eudicotyledons</taxon>
        <taxon>Gunneridae</taxon>
        <taxon>Pentapetalae</taxon>
        <taxon>rosids</taxon>
        <taxon>fabids</taxon>
        <taxon>Fabales</taxon>
        <taxon>Fabaceae</taxon>
        <taxon>Papilionoideae</taxon>
        <taxon>50 kb inversion clade</taxon>
        <taxon>NPAAA clade</taxon>
        <taxon>indigoferoid/millettioid clade</taxon>
        <taxon>Phaseoleae</taxon>
        <taxon>Canavalia</taxon>
    </lineage>
</organism>
<reference evidence="2 3" key="1">
    <citation type="submission" date="2024-01" db="EMBL/GenBank/DDBJ databases">
        <title>The genomes of 5 underutilized Papilionoideae crops provide insights into root nodulation and disease resistanc.</title>
        <authorList>
            <person name="Jiang F."/>
        </authorList>
    </citation>
    <scope>NUCLEOTIDE SEQUENCE [LARGE SCALE GENOMIC DNA]</scope>
    <source>
        <strain evidence="2">LVBAO_FW01</strain>
        <tissue evidence="2">Leaves</tissue>
    </source>
</reference>
<keyword evidence="1" id="KW-0472">Membrane</keyword>
<proteinExistence type="predicted"/>
<dbReference type="Proteomes" id="UP001367508">
    <property type="component" value="Unassembled WGS sequence"/>
</dbReference>
<accession>A0AAN9QSS3</accession>
<sequence length="77" mass="8632">MSYFAGFFLFVIFILAVGVYLYSYVIAIIISLYFSCLLVRLIISCFWGKKGFAIASFPNETLGAASNPKMSTRLENL</sequence>
<feature type="transmembrane region" description="Helical" evidence="1">
    <location>
        <begin position="6"/>
        <end position="34"/>
    </location>
</feature>
<gene>
    <name evidence="2" type="ORF">VNO77_16045</name>
</gene>
<evidence type="ECO:0000313" key="3">
    <source>
        <dbReference type="Proteomes" id="UP001367508"/>
    </source>
</evidence>
<evidence type="ECO:0000256" key="1">
    <source>
        <dbReference type="SAM" id="Phobius"/>
    </source>
</evidence>
<dbReference type="AlphaFoldDB" id="A0AAN9QSS3"/>
<evidence type="ECO:0000313" key="2">
    <source>
        <dbReference type="EMBL" id="KAK7345441.1"/>
    </source>
</evidence>
<name>A0AAN9QSS3_CANGL</name>